<dbReference type="WBParaSite" id="JU765_v2.g19931.t1">
    <property type="protein sequence ID" value="JU765_v2.g19931.t1"/>
    <property type="gene ID" value="JU765_v2.g19931"/>
</dbReference>
<organism evidence="1 2">
    <name type="scientific">Panagrolaimus sp. JU765</name>
    <dbReference type="NCBI Taxonomy" id="591449"/>
    <lineage>
        <taxon>Eukaryota</taxon>
        <taxon>Metazoa</taxon>
        <taxon>Ecdysozoa</taxon>
        <taxon>Nematoda</taxon>
        <taxon>Chromadorea</taxon>
        <taxon>Rhabditida</taxon>
        <taxon>Tylenchina</taxon>
        <taxon>Panagrolaimomorpha</taxon>
        <taxon>Panagrolaimoidea</taxon>
        <taxon>Panagrolaimidae</taxon>
        <taxon>Panagrolaimus</taxon>
    </lineage>
</organism>
<dbReference type="Proteomes" id="UP000887576">
    <property type="component" value="Unplaced"/>
</dbReference>
<proteinExistence type="predicted"/>
<evidence type="ECO:0000313" key="2">
    <source>
        <dbReference type="WBParaSite" id="JU765_v2.g19931.t1"/>
    </source>
</evidence>
<reference evidence="2" key="1">
    <citation type="submission" date="2022-11" db="UniProtKB">
        <authorList>
            <consortium name="WormBaseParasite"/>
        </authorList>
    </citation>
    <scope>IDENTIFICATION</scope>
</reference>
<sequence>MPPRTASHKILQQRMRRTMNYGHMRMDNLTLPLSVMVVDYFDRHNPYDCLDIDFASKIASECCINPTTLIVAMVYVDRLRRANMKYFTETASEDVYLSALVVAAKFLQDGGLEEYIWNDEWANCSSKTVQRVNELELELVNELELELLTNIGWDLHISDFEFKSVVESVEQWIALYSMKTHNFFTYNDLAVLVKQWDQYWQQIKVFCAFTGAISATYVGALYFAIIFSGFAHVQDVGTNLVMPSDGLNFTSPTFDDNTSCNVKTDYPVEIELIDVPKTNSCLSEEQFDQVLSEMRQRKRFGFEQRITKPFDGGYRGITC</sequence>
<evidence type="ECO:0000313" key="1">
    <source>
        <dbReference type="Proteomes" id="UP000887576"/>
    </source>
</evidence>
<name>A0AC34QWL5_9BILA</name>
<accession>A0AC34QWL5</accession>
<protein>
    <submittedName>
        <fullName evidence="2">Cyclin N-terminal domain-containing protein</fullName>
    </submittedName>
</protein>